<dbReference type="Proteomes" id="UP000827872">
    <property type="component" value="Linkage Group LG06"/>
</dbReference>
<reference evidence="1" key="1">
    <citation type="submission" date="2021-08" db="EMBL/GenBank/DDBJ databases">
        <title>The first chromosome-level gecko genome reveals the dynamic sex chromosomes of Neotropical dwarf geckos (Sphaerodactylidae: Sphaerodactylus).</title>
        <authorList>
            <person name="Pinto B.J."/>
            <person name="Keating S.E."/>
            <person name="Gamble T."/>
        </authorList>
    </citation>
    <scope>NUCLEOTIDE SEQUENCE</scope>
    <source>
        <strain evidence="1">TG3544</strain>
    </source>
</reference>
<dbReference type="EMBL" id="CM037619">
    <property type="protein sequence ID" value="KAH8006989.1"/>
    <property type="molecule type" value="Genomic_DNA"/>
</dbReference>
<name>A0ACB8FPJ0_9SAUR</name>
<gene>
    <name evidence="1" type="ORF">K3G42_015808</name>
</gene>
<accession>A0ACB8FPJ0</accession>
<proteinExistence type="predicted"/>
<protein>
    <submittedName>
        <fullName evidence="1">Uncharacterized protein</fullName>
    </submittedName>
</protein>
<sequence length="99" mass="10650">MPSAMPVQSFEPVGLCARDQAPFGIWLSRYVAPCAGRKGISTGAAVFQLQREILPPTGDCPSLVSNRNTNIFSCAVTRKLLLQTAQGQKNVHVAIFTTC</sequence>
<keyword evidence="2" id="KW-1185">Reference proteome</keyword>
<evidence type="ECO:0000313" key="2">
    <source>
        <dbReference type="Proteomes" id="UP000827872"/>
    </source>
</evidence>
<comment type="caution">
    <text evidence="1">The sequence shown here is derived from an EMBL/GenBank/DDBJ whole genome shotgun (WGS) entry which is preliminary data.</text>
</comment>
<organism evidence="1 2">
    <name type="scientific">Sphaerodactylus townsendi</name>
    <dbReference type="NCBI Taxonomy" id="933632"/>
    <lineage>
        <taxon>Eukaryota</taxon>
        <taxon>Metazoa</taxon>
        <taxon>Chordata</taxon>
        <taxon>Craniata</taxon>
        <taxon>Vertebrata</taxon>
        <taxon>Euteleostomi</taxon>
        <taxon>Lepidosauria</taxon>
        <taxon>Squamata</taxon>
        <taxon>Bifurcata</taxon>
        <taxon>Gekkota</taxon>
        <taxon>Sphaerodactylidae</taxon>
        <taxon>Sphaerodactylus</taxon>
    </lineage>
</organism>
<evidence type="ECO:0000313" key="1">
    <source>
        <dbReference type="EMBL" id="KAH8006989.1"/>
    </source>
</evidence>